<keyword evidence="3 13" id="KW-0479">Metal-binding</keyword>
<dbReference type="EMBL" id="NPHW01003819">
    <property type="protein sequence ID" value="OXV08933.1"/>
    <property type="molecule type" value="Genomic_DNA"/>
</dbReference>
<feature type="binding site" evidence="13">
    <location>
        <begin position="141"/>
        <end position="144"/>
    </location>
    <ligand>
        <name>ITP</name>
        <dbReference type="ChEBI" id="CHEBI:61402"/>
    </ligand>
</feature>
<dbReference type="GO" id="GO:0009117">
    <property type="term" value="P:nucleotide metabolic process"/>
    <property type="evidence" value="ECO:0007669"/>
    <property type="project" value="UniProtKB-KW"/>
</dbReference>
<comment type="similarity">
    <text evidence="1 13 14">Belongs to the HAM1 NTPase family.</text>
</comment>
<gene>
    <name evidence="15" type="ORF">Egran_03304</name>
</gene>
<feature type="binding site" evidence="13">
    <location>
        <begin position="167"/>
        <end position="168"/>
    </location>
    <ligand>
        <name>ITP</name>
        <dbReference type="ChEBI" id="CHEBI:61402"/>
    </ligand>
</feature>
<evidence type="ECO:0000256" key="6">
    <source>
        <dbReference type="ARBA" id="ARBA00022842"/>
    </source>
</evidence>
<evidence type="ECO:0000256" key="7">
    <source>
        <dbReference type="ARBA" id="ARBA00023080"/>
    </source>
</evidence>
<name>A0A232LXP0_9EURO</name>
<dbReference type="PANTHER" id="PTHR11067">
    <property type="entry name" value="INOSINE TRIPHOSPHATE PYROPHOSPHATASE/HAM1 PROTEIN"/>
    <property type="match status" value="1"/>
</dbReference>
<dbReference type="GO" id="GO:0046872">
    <property type="term" value="F:metal ion binding"/>
    <property type="evidence" value="ECO:0007669"/>
    <property type="project" value="UniProtKB-KW"/>
</dbReference>
<dbReference type="InterPro" id="IPR027502">
    <property type="entry name" value="ITPase"/>
</dbReference>
<evidence type="ECO:0000256" key="8">
    <source>
        <dbReference type="ARBA" id="ARBA00023211"/>
    </source>
</evidence>
<evidence type="ECO:0000256" key="13">
    <source>
        <dbReference type="HAMAP-Rule" id="MF_03148"/>
    </source>
</evidence>
<dbReference type="EC" id="3.6.1.66" evidence="13"/>
<comment type="subcellular location">
    <subcellularLocation>
        <location evidence="13">Cytoplasm</location>
    </subcellularLocation>
    <subcellularLocation>
        <location evidence="13">Nucleus</location>
    </subcellularLocation>
</comment>
<evidence type="ECO:0000256" key="4">
    <source>
        <dbReference type="ARBA" id="ARBA00022741"/>
    </source>
</evidence>
<dbReference type="Proteomes" id="UP000243515">
    <property type="component" value="Unassembled WGS sequence"/>
</dbReference>
<evidence type="ECO:0000256" key="11">
    <source>
        <dbReference type="ARBA" id="ARBA00093255"/>
    </source>
</evidence>
<dbReference type="InterPro" id="IPR029001">
    <property type="entry name" value="ITPase-like_fam"/>
</dbReference>
<dbReference type="AlphaFoldDB" id="A0A232LXP0"/>
<evidence type="ECO:0000256" key="5">
    <source>
        <dbReference type="ARBA" id="ARBA00022801"/>
    </source>
</evidence>
<comment type="catalytic activity">
    <reaction evidence="10">
        <text>ITP + H2O = IMP + diphosphate + H(+)</text>
        <dbReference type="Rhea" id="RHEA:29399"/>
        <dbReference type="ChEBI" id="CHEBI:15377"/>
        <dbReference type="ChEBI" id="CHEBI:15378"/>
        <dbReference type="ChEBI" id="CHEBI:33019"/>
        <dbReference type="ChEBI" id="CHEBI:58053"/>
        <dbReference type="ChEBI" id="CHEBI:61402"/>
        <dbReference type="EC" id="3.6.1.66"/>
    </reaction>
    <physiologicalReaction direction="left-to-right" evidence="10">
        <dbReference type="Rhea" id="RHEA:29400"/>
    </physiologicalReaction>
</comment>
<accession>A0A232LXP0</accession>
<evidence type="ECO:0000256" key="1">
    <source>
        <dbReference type="ARBA" id="ARBA00008023"/>
    </source>
</evidence>
<evidence type="ECO:0000256" key="2">
    <source>
        <dbReference type="ARBA" id="ARBA00022490"/>
    </source>
</evidence>
<dbReference type="PANTHER" id="PTHR11067:SF9">
    <property type="entry name" value="INOSINE TRIPHOSPHATE PYROPHOSPHATASE"/>
    <property type="match status" value="1"/>
</dbReference>
<keyword evidence="7 13" id="KW-0546">Nucleotide metabolism</keyword>
<dbReference type="Gene3D" id="3.90.950.10">
    <property type="match status" value="1"/>
</dbReference>
<dbReference type="GO" id="GO:0005737">
    <property type="term" value="C:cytoplasm"/>
    <property type="evidence" value="ECO:0007669"/>
    <property type="project" value="UniProtKB-SubCell"/>
</dbReference>
<keyword evidence="5 13" id="KW-0378">Hydrolase</keyword>
<dbReference type="SUPFAM" id="SSF52972">
    <property type="entry name" value="ITPase-like"/>
    <property type="match status" value="1"/>
</dbReference>
<evidence type="ECO:0000313" key="15">
    <source>
        <dbReference type="EMBL" id="OXV08933.1"/>
    </source>
</evidence>
<proteinExistence type="inferred from homology"/>
<dbReference type="GO" id="GO:0005634">
    <property type="term" value="C:nucleus"/>
    <property type="evidence" value="ECO:0007669"/>
    <property type="project" value="UniProtKB-SubCell"/>
</dbReference>
<comment type="cofactor">
    <cofactor evidence="13">
        <name>Mg(2+)</name>
        <dbReference type="ChEBI" id="CHEBI:18420"/>
    </cofactor>
    <cofactor evidence="13">
        <name>Mn(2+)</name>
        <dbReference type="ChEBI" id="CHEBI:29035"/>
    </cofactor>
    <text evidence="13">Binds 1 divalent metal cation per subunit; can use either Mg(2+) or Mn(2+).</text>
</comment>
<evidence type="ECO:0000313" key="16">
    <source>
        <dbReference type="Proteomes" id="UP000243515"/>
    </source>
</evidence>
<comment type="function">
    <text evidence="13">Pyrophosphatase that hydrolyzes non-canonical purine nucleotides such as inosine triphosphate (ITP), deoxyinosine triphosphate (dITP) or xanthosine 5'-triphosphate (XTP) to their respective monophosphate derivatives. The enzyme does not distinguish between the deoxy- and ribose forms. Probably excludes non-canonical purines from RNA and DNA precursor pools, thus preventing their incorporation into RNA and DNA and avoiding chromosomal lesions.</text>
</comment>
<feature type="binding site" evidence="13">
    <location>
        <position position="162"/>
    </location>
    <ligand>
        <name>ITP</name>
        <dbReference type="ChEBI" id="CHEBI:61402"/>
    </ligand>
</feature>
<comment type="catalytic activity">
    <reaction evidence="11">
        <text>dITP + H2O = dIMP + diphosphate + H(+)</text>
        <dbReference type="Rhea" id="RHEA:28342"/>
        <dbReference type="ChEBI" id="CHEBI:15377"/>
        <dbReference type="ChEBI" id="CHEBI:15378"/>
        <dbReference type="ChEBI" id="CHEBI:33019"/>
        <dbReference type="ChEBI" id="CHEBI:61194"/>
        <dbReference type="ChEBI" id="CHEBI:61382"/>
        <dbReference type="EC" id="3.6.1.66"/>
    </reaction>
    <physiologicalReaction direction="left-to-right" evidence="11">
        <dbReference type="Rhea" id="RHEA:28343"/>
    </physiologicalReaction>
</comment>
<feature type="binding site" evidence="13">
    <location>
        <position position="65"/>
    </location>
    <ligand>
        <name>Mg(2+)</name>
        <dbReference type="ChEBI" id="CHEBI:18420"/>
    </ligand>
</feature>
<organism evidence="15 16">
    <name type="scientific">Elaphomyces granulatus</name>
    <dbReference type="NCBI Taxonomy" id="519963"/>
    <lineage>
        <taxon>Eukaryota</taxon>
        <taxon>Fungi</taxon>
        <taxon>Dikarya</taxon>
        <taxon>Ascomycota</taxon>
        <taxon>Pezizomycotina</taxon>
        <taxon>Eurotiomycetes</taxon>
        <taxon>Eurotiomycetidae</taxon>
        <taxon>Eurotiales</taxon>
        <taxon>Elaphomycetaceae</taxon>
        <taxon>Elaphomyces</taxon>
    </lineage>
</organism>
<dbReference type="GO" id="GO:0036220">
    <property type="term" value="F:ITP diphosphatase activity"/>
    <property type="evidence" value="ECO:0007669"/>
    <property type="project" value="UniProtKB-UniRule"/>
</dbReference>
<comment type="caution">
    <text evidence="15">The sequence shown here is derived from an EMBL/GenBank/DDBJ whole genome shotgun (WGS) entry which is preliminary data.</text>
</comment>
<evidence type="ECO:0000256" key="14">
    <source>
        <dbReference type="RuleBase" id="RU003781"/>
    </source>
</evidence>
<dbReference type="CDD" id="cd00515">
    <property type="entry name" value="HAM1"/>
    <property type="match status" value="1"/>
</dbReference>
<dbReference type="NCBIfam" id="TIGR00042">
    <property type="entry name" value="RdgB/HAM1 family non-canonical purine NTP pyrophosphatase"/>
    <property type="match status" value="1"/>
</dbReference>
<keyword evidence="6 13" id="KW-0460">Magnesium</keyword>
<comment type="catalytic activity">
    <reaction evidence="12">
        <text>N(6)-hydroxy-dATP + H2O = N(6)-hydroxy-dAMP + diphosphate + H(+)</text>
        <dbReference type="Rhea" id="RHEA:83971"/>
        <dbReference type="ChEBI" id="CHEBI:15377"/>
        <dbReference type="ChEBI" id="CHEBI:15378"/>
        <dbReference type="ChEBI" id="CHEBI:33019"/>
        <dbReference type="ChEBI" id="CHEBI:233529"/>
        <dbReference type="ChEBI" id="CHEBI:233530"/>
    </reaction>
    <physiologicalReaction direction="left-to-right" evidence="12">
        <dbReference type="Rhea" id="RHEA:83972"/>
    </physiologicalReaction>
</comment>
<comment type="subunit">
    <text evidence="13">Homodimer.</text>
</comment>
<dbReference type="InterPro" id="IPR002637">
    <property type="entry name" value="RdgB/HAM1"/>
</dbReference>
<dbReference type="FunFam" id="3.90.950.10:FF:000003">
    <property type="entry name" value="Inosine triphosphate pyrophosphatase"/>
    <property type="match status" value="1"/>
</dbReference>
<dbReference type="Pfam" id="PF01725">
    <property type="entry name" value="Ham1p_like"/>
    <property type="match status" value="1"/>
</dbReference>
<keyword evidence="8 13" id="KW-0464">Manganese</keyword>
<evidence type="ECO:0000256" key="3">
    <source>
        <dbReference type="ARBA" id="ARBA00022723"/>
    </source>
</evidence>
<protein>
    <recommendedName>
        <fullName evidence="13">Inosine triphosphate pyrophosphatase</fullName>
        <shortName evidence="13">ITPase</shortName>
        <shortName evidence="13">Inosine triphosphatase</shortName>
        <ecNumber evidence="13">3.6.1.66</ecNumber>
    </recommendedName>
    <alternativeName>
        <fullName evidence="13">Non-canonical purine NTP pyrophosphatase</fullName>
    </alternativeName>
    <alternativeName>
        <fullName evidence="13">Non-standard purine NTP pyrophosphatase</fullName>
    </alternativeName>
    <alternativeName>
        <fullName evidence="13">Nucleoside-triphosphate diphosphatase</fullName>
    </alternativeName>
    <alternativeName>
        <fullName evidence="13">Nucleoside-triphosphate pyrophosphatase</fullName>
        <shortName evidence="13">NTPase</shortName>
    </alternativeName>
    <alternativeName>
        <fullName evidence="13">XTP/dITP diphosphatase</fullName>
    </alternativeName>
</protein>
<dbReference type="GO" id="GO:0035870">
    <property type="term" value="F:dITP diphosphatase activity"/>
    <property type="evidence" value="ECO:0007669"/>
    <property type="project" value="UniProtKB-UniRule"/>
</dbReference>
<keyword evidence="13" id="KW-0539">Nucleus</keyword>
<keyword evidence="2 13" id="KW-0963">Cytoplasm</keyword>
<dbReference type="GO" id="GO:0009204">
    <property type="term" value="P:deoxyribonucleoside triphosphate catabolic process"/>
    <property type="evidence" value="ECO:0007669"/>
    <property type="project" value="UniProtKB-UniRule"/>
</dbReference>
<reference evidence="15 16" key="1">
    <citation type="journal article" date="2015" name="Environ. Microbiol.">
        <title>Metagenome sequence of Elaphomyces granulatus from sporocarp tissue reveals Ascomycota ectomycorrhizal fingerprints of genome expansion and a Proteobacteria-rich microbiome.</title>
        <authorList>
            <person name="Quandt C.A."/>
            <person name="Kohler A."/>
            <person name="Hesse C.N."/>
            <person name="Sharpton T.J."/>
            <person name="Martin F."/>
            <person name="Spatafora J.W."/>
        </authorList>
    </citation>
    <scope>NUCLEOTIDE SEQUENCE [LARGE SCALE GENOMIC DNA]</scope>
    <source>
        <strain evidence="15 16">OSC145934</strain>
    </source>
</reference>
<feature type="binding site" evidence="13">
    <location>
        <position position="37"/>
    </location>
    <ligand>
        <name>Mg(2+)</name>
        <dbReference type="ChEBI" id="CHEBI:18420"/>
    </ligand>
</feature>
<comment type="catalytic activity">
    <reaction evidence="13">
        <text>XTP + H2O = XMP + diphosphate + H(+)</text>
        <dbReference type="Rhea" id="RHEA:28610"/>
        <dbReference type="ChEBI" id="CHEBI:15377"/>
        <dbReference type="ChEBI" id="CHEBI:15378"/>
        <dbReference type="ChEBI" id="CHEBI:33019"/>
        <dbReference type="ChEBI" id="CHEBI:57464"/>
        <dbReference type="ChEBI" id="CHEBI:61314"/>
        <dbReference type="EC" id="3.6.1.66"/>
    </reaction>
</comment>
<comment type="function">
    <text evidence="9">Pyrophosphatase that hydrolyzes the non-canonical purine nucleotides inosine triphosphate (ITP), deoxyinosine triphosphate (dITP) as well as 2'-deoxy-N-6-hydroxylaminopurine triphosphate (dHAPTP) and xanthosine 5'-triphosphate (XTP) to their respective monophosphate derivatives. The enzyme does not distinguish between the deoxy- and ribose forms. Probably excludes non-canonical purines from RNA and DNA precursor pools, thus preventing their incorporation into RNA and DNA and avoiding chromosomal lesions.</text>
</comment>
<feature type="binding site" evidence="13">
    <location>
        <position position="49"/>
    </location>
    <ligand>
        <name>ITP</name>
        <dbReference type="ChEBI" id="CHEBI:61402"/>
    </ligand>
</feature>
<evidence type="ECO:0000256" key="10">
    <source>
        <dbReference type="ARBA" id="ARBA00093218"/>
    </source>
</evidence>
<dbReference type="HAMAP" id="MF_03148">
    <property type="entry name" value="HAM1_NTPase"/>
    <property type="match status" value="1"/>
</dbReference>
<sequence length="185" mass="20628">MMKKINFVTGNRNKLSEVQTILKDTVIVQGLAVDIPEIQGTIEEIAREKCRQAAERIDGPALTEDTALQFHALKGLPGPYIKWFLEALGPDGLSRMLESYEDKTAEAVCTFALSSGPGAEPVLFQGRTKGKIVSPRGPANFGWDPIFEYDGRTYAEMDKEDKNNVSHRYKALLKLKQWLPVETNS</sequence>
<feature type="binding site" evidence="13">
    <location>
        <begin position="9"/>
        <end position="14"/>
    </location>
    <ligand>
        <name>ITP</name>
        <dbReference type="ChEBI" id="CHEBI:61402"/>
    </ligand>
</feature>
<dbReference type="OrthoDB" id="6288734at2759"/>
<dbReference type="GO" id="GO:0000166">
    <property type="term" value="F:nucleotide binding"/>
    <property type="evidence" value="ECO:0007669"/>
    <property type="project" value="UniProtKB-KW"/>
</dbReference>
<evidence type="ECO:0000256" key="12">
    <source>
        <dbReference type="ARBA" id="ARBA00093271"/>
    </source>
</evidence>
<dbReference type="GO" id="GO:0036222">
    <property type="term" value="F:XTP diphosphatase activity"/>
    <property type="evidence" value="ECO:0007669"/>
    <property type="project" value="UniProtKB-UniRule"/>
</dbReference>
<keyword evidence="4 13" id="KW-0547">Nucleotide-binding</keyword>
<evidence type="ECO:0000256" key="9">
    <source>
        <dbReference type="ARBA" id="ARBA00054940"/>
    </source>
</evidence>
<feature type="binding site" evidence="13">
    <location>
        <begin position="65"/>
        <end position="66"/>
    </location>
    <ligand>
        <name>ITP</name>
        <dbReference type="ChEBI" id="CHEBI:61402"/>
    </ligand>
</feature>
<keyword evidence="16" id="KW-1185">Reference proteome</keyword>